<name>A0AA88A126_FICCA</name>
<proteinExistence type="predicted"/>
<sequence length="226" mass="26438">MDPSQIEESREASMAFWNMVPRTFNGTQGAATLAEWLHNMEAIFRLCHIVVHLQVMLTSRHLIREARIWWLSLGDLEIPRDVWMNFLALIILRYRPLPGEGLNMHHRDVDIYRDMYMRRYVSYVVAWRLYPKESIGHYCQRFRDAMLPYIPLDMNRPMMQALHILKDGLPPEVRQFTPPPTIEMALDEMIDAITGAEIITYMVQVAPEFQAPEYEDAALPIQGIPP</sequence>
<dbReference type="AlphaFoldDB" id="A0AA88A126"/>
<comment type="caution">
    <text evidence="1">The sequence shown here is derived from an EMBL/GenBank/DDBJ whole genome shotgun (WGS) entry which is preliminary data.</text>
</comment>
<reference evidence="1" key="1">
    <citation type="submission" date="2023-07" db="EMBL/GenBank/DDBJ databases">
        <title>draft genome sequence of fig (Ficus carica).</title>
        <authorList>
            <person name="Takahashi T."/>
            <person name="Nishimura K."/>
        </authorList>
    </citation>
    <scope>NUCLEOTIDE SEQUENCE</scope>
</reference>
<keyword evidence="2" id="KW-1185">Reference proteome</keyword>
<protein>
    <submittedName>
        <fullName evidence="1">Uncharacterized protein</fullName>
    </submittedName>
</protein>
<organism evidence="1 2">
    <name type="scientific">Ficus carica</name>
    <name type="common">Common fig</name>
    <dbReference type="NCBI Taxonomy" id="3494"/>
    <lineage>
        <taxon>Eukaryota</taxon>
        <taxon>Viridiplantae</taxon>
        <taxon>Streptophyta</taxon>
        <taxon>Embryophyta</taxon>
        <taxon>Tracheophyta</taxon>
        <taxon>Spermatophyta</taxon>
        <taxon>Magnoliopsida</taxon>
        <taxon>eudicotyledons</taxon>
        <taxon>Gunneridae</taxon>
        <taxon>Pentapetalae</taxon>
        <taxon>rosids</taxon>
        <taxon>fabids</taxon>
        <taxon>Rosales</taxon>
        <taxon>Moraceae</taxon>
        <taxon>Ficeae</taxon>
        <taxon>Ficus</taxon>
    </lineage>
</organism>
<dbReference type="Proteomes" id="UP001187192">
    <property type="component" value="Unassembled WGS sequence"/>
</dbReference>
<dbReference type="EMBL" id="BTGU01000022">
    <property type="protein sequence ID" value="GMN46173.1"/>
    <property type="molecule type" value="Genomic_DNA"/>
</dbReference>
<gene>
    <name evidence="1" type="ORF">TIFTF001_015362</name>
</gene>
<accession>A0AA88A126</accession>
<evidence type="ECO:0000313" key="1">
    <source>
        <dbReference type="EMBL" id="GMN46173.1"/>
    </source>
</evidence>
<evidence type="ECO:0000313" key="2">
    <source>
        <dbReference type="Proteomes" id="UP001187192"/>
    </source>
</evidence>